<keyword evidence="4" id="KW-1185">Reference proteome</keyword>
<reference evidence="3 4" key="1">
    <citation type="journal article" date="2017" name="Int. J. Parasitol.">
        <title>The genome of the protozoan parasite Cystoisospora suis and a reverse vaccinology approach to identify vaccine candidates.</title>
        <authorList>
            <person name="Palmieri N."/>
            <person name="Shrestha A."/>
            <person name="Ruttkowski B."/>
            <person name="Beck T."/>
            <person name="Vogl C."/>
            <person name="Tomley F."/>
            <person name="Blake D.P."/>
            <person name="Joachim A."/>
        </authorList>
    </citation>
    <scope>NUCLEOTIDE SEQUENCE [LARGE SCALE GENOMIC DNA]</scope>
    <source>
        <strain evidence="3 4">Wien I</strain>
    </source>
</reference>
<dbReference type="InterPro" id="IPR011009">
    <property type="entry name" value="Kinase-like_dom_sf"/>
</dbReference>
<dbReference type="InterPro" id="IPR000719">
    <property type="entry name" value="Prot_kinase_dom"/>
</dbReference>
<feature type="region of interest" description="Disordered" evidence="1">
    <location>
        <begin position="272"/>
        <end position="327"/>
    </location>
</feature>
<dbReference type="VEuPathDB" id="ToxoDB:CSUI_005741"/>
<dbReference type="GO" id="GO:0004672">
    <property type="term" value="F:protein kinase activity"/>
    <property type="evidence" value="ECO:0007669"/>
    <property type="project" value="InterPro"/>
</dbReference>
<dbReference type="EMBL" id="MIGC01002762">
    <property type="protein sequence ID" value="PHJ20425.1"/>
    <property type="molecule type" value="Genomic_DNA"/>
</dbReference>
<dbReference type="GeneID" id="94429122"/>
<sequence length="644" mass="70626">MMHTEIFGPLSFPLPGAFFFSSSSRHRNLSRTRLSSSLLWMSCLFLILFLRRGDSSTHNANPMAKVSSILLATGYDLSTGDSSSYQSISEHRSTAADPSSPRHYSTPSDDPSSVTNDSNDEDEDQREESFSSFLSTSYSQGLRAQAGLIPSPPPPAPAILSPPATPRSLSLSPLATPVAIPHTWATWMGSGDRRGRNELSGYVQGVAGFGTRGSADRGAVTLIEEAVPEGTLMNIRILSSDGSRIQGPIGGQGASSDADVLLLRRGPVLGSGTQSVTVGGDFVEPAGSPASDGEESEEEARSEGSGQKSSSRGNRRRRGPCHSRTVRQASAVTFVVTKQVGPPKPSWGKFPLSNPRELQDHVVRLQGVQARLVEIARRHGGSDVLMNTYGMVLPRIIGKLEGYPEGMHKLGTGRRRRHLLNVVTVLPRLSGSLLMLHDRSRRMTPLARVYVVKALIRLAGHLSLLDLVHRDLSLASILLDDLGRMYFSGFQYVKHKDETYLCKDVVSAHLVEPYLAVCKLRFPEHPVTAHRSSDAWMLGMILFTWMCHELPFSGMIYDMMHEDSRAQINTQVLAALYDPSIASTENRNRSYPAPVDWNRCVEIDMGQFPLVKDAIQGLLDMNPETRSKPYDMITTHPLFLAEQP</sequence>
<accession>A0A2C6KWG5</accession>
<keyword evidence="3" id="KW-0808">Transferase</keyword>
<protein>
    <submittedName>
        <fullName evidence="3">Rhoptry kinase family protein rop11 (Incomplete catalytic triad)</fullName>
    </submittedName>
</protein>
<dbReference type="Pfam" id="PF14531">
    <property type="entry name" value="Kinase-like"/>
    <property type="match status" value="1"/>
</dbReference>
<feature type="region of interest" description="Disordered" evidence="1">
    <location>
        <begin position="82"/>
        <end position="132"/>
    </location>
</feature>
<feature type="compositionally biased region" description="Basic residues" evidence="1">
    <location>
        <begin position="313"/>
        <end position="325"/>
    </location>
</feature>
<name>A0A2C6KWG5_9APIC</name>
<dbReference type="GO" id="GO:0005524">
    <property type="term" value="F:ATP binding"/>
    <property type="evidence" value="ECO:0007669"/>
    <property type="project" value="InterPro"/>
</dbReference>
<gene>
    <name evidence="3" type="ORF">CSUI_005741</name>
</gene>
<feature type="domain" description="Protein kinase" evidence="2">
    <location>
        <begin position="263"/>
        <end position="639"/>
    </location>
</feature>
<dbReference type="InterPro" id="IPR027916">
    <property type="entry name" value="Kinase-like_dom_ROP"/>
</dbReference>
<dbReference type="AlphaFoldDB" id="A0A2C6KWG5"/>
<dbReference type="RefSeq" id="XP_067922113.1">
    <property type="nucleotide sequence ID" value="XM_068065911.1"/>
</dbReference>
<proteinExistence type="predicted"/>
<dbReference type="SMART" id="SM00220">
    <property type="entry name" value="S_TKc"/>
    <property type="match status" value="1"/>
</dbReference>
<keyword evidence="3" id="KW-0418">Kinase</keyword>
<evidence type="ECO:0000313" key="4">
    <source>
        <dbReference type="Proteomes" id="UP000221165"/>
    </source>
</evidence>
<dbReference type="SUPFAM" id="SSF56112">
    <property type="entry name" value="Protein kinase-like (PK-like)"/>
    <property type="match status" value="1"/>
</dbReference>
<dbReference type="Gene3D" id="1.10.510.10">
    <property type="entry name" value="Transferase(Phosphotransferase) domain 1"/>
    <property type="match status" value="1"/>
</dbReference>
<comment type="caution">
    <text evidence="3">The sequence shown here is derived from an EMBL/GenBank/DDBJ whole genome shotgun (WGS) entry which is preliminary data.</text>
</comment>
<evidence type="ECO:0000256" key="1">
    <source>
        <dbReference type="SAM" id="MobiDB-lite"/>
    </source>
</evidence>
<organism evidence="3 4">
    <name type="scientific">Cystoisospora suis</name>
    <dbReference type="NCBI Taxonomy" id="483139"/>
    <lineage>
        <taxon>Eukaryota</taxon>
        <taxon>Sar</taxon>
        <taxon>Alveolata</taxon>
        <taxon>Apicomplexa</taxon>
        <taxon>Conoidasida</taxon>
        <taxon>Coccidia</taxon>
        <taxon>Eucoccidiorida</taxon>
        <taxon>Eimeriorina</taxon>
        <taxon>Sarcocystidae</taxon>
        <taxon>Cystoisospora</taxon>
    </lineage>
</organism>
<evidence type="ECO:0000313" key="3">
    <source>
        <dbReference type="EMBL" id="PHJ20425.1"/>
    </source>
</evidence>
<dbReference type="OrthoDB" id="10252354at2759"/>
<feature type="compositionally biased region" description="Polar residues" evidence="1">
    <location>
        <begin position="102"/>
        <end position="117"/>
    </location>
</feature>
<dbReference type="PROSITE" id="PS50011">
    <property type="entry name" value="PROTEIN_KINASE_DOM"/>
    <property type="match status" value="1"/>
</dbReference>
<dbReference type="Proteomes" id="UP000221165">
    <property type="component" value="Unassembled WGS sequence"/>
</dbReference>
<feature type="compositionally biased region" description="Low complexity" evidence="1">
    <location>
        <begin position="303"/>
        <end position="312"/>
    </location>
</feature>
<feature type="region of interest" description="Disordered" evidence="1">
    <location>
        <begin position="145"/>
        <end position="164"/>
    </location>
</feature>
<evidence type="ECO:0000259" key="2">
    <source>
        <dbReference type="PROSITE" id="PS50011"/>
    </source>
</evidence>